<dbReference type="InterPro" id="IPR045933">
    <property type="entry name" value="DUF6353"/>
</dbReference>
<reference evidence="1" key="1">
    <citation type="journal article" date="2021" name="Proc. Natl. Acad. Sci. U.S.A.">
        <title>A Catalog of Tens of Thousands of Viruses from Human Metagenomes Reveals Hidden Associations with Chronic Diseases.</title>
        <authorList>
            <person name="Tisza M.J."/>
            <person name="Buck C.B."/>
        </authorList>
    </citation>
    <scope>NUCLEOTIDE SEQUENCE</scope>
    <source>
        <strain evidence="1">Ctj7g1</strain>
    </source>
</reference>
<dbReference type="Pfam" id="PF19880">
    <property type="entry name" value="DUF6353"/>
    <property type="match status" value="1"/>
</dbReference>
<accession>A0A8S5R1U3</accession>
<name>A0A8S5R1U3_9CAUD</name>
<organism evidence="1">
    <name type="scientific">Siphoviridae sp. ctj7g1</name>
    <dbReference type="NCBI Taxonomy" id="2826438"/>
    <lineage>
        <taxon>Viruses</taxon>
        <taxon>Duplodnaviria</taxon>
        <taxon>Heunggongvirae</taxon>
        <taxon>Uroviricota</taxon>
        <taxon>Caudoviricetes</taxon>
    </lineage>
</organism>
<proteinExistence type="predicted"/>
<dbReference type="EMBL" id="BK015796">
    <property type="protein sequence ID" value="DAE25320.1"/>
    <property type="molecule type" value="Genomic_DNA"/>
</dbReference>
<sequence>MLKLGRVFNTLKMKTHKNAPTAAVFSGVGGLITAATLASKATPQFQKDYEAAKFLQKEHVRFVKLARDNKGAKYGTFEILFDGVDVRDNEAFADNFKELFCNDKGVVWCSNGRVVWETIKSYIPIAKAVIKNYGPAFLVGSLSVASILWGHNTVVKRLQQTTAAFNTVKGMYESYREEVKEQLGEENEAEILQKAMTRGIETSENAVISETKDSAVISVRLNGYSRLVREKDNGENDAIQVRNELVSVQNVANDMLRARGHIYLNEVYDLIGIPRTPEGNIVGWVHKDHNGNLGYVDLGLFYQTKDASEKDIQLADVGVMIYPNVQGIIYDLV</sequence>
<protein>
    <submittedName>
        <fullName evidence="1">Uncharacterized protein</fullName>
    </submittedName>
</protein>
<evidence type="ECO:0000313" key="1">
    <source>
        <dbReference type="EMBL" id="DAE25320.1"/>
    </source>
</evidence>